<organism evidence="2 3">
    <name type="scientific">Ruminococcus flavefaciens</name>
    <dbReference type="NCBI Taxonomy" id="1265"/>
    <lineage>
        <taxon>Bacteria</taxon>
        <taxon>Bacillati</taxon>
        <taxon>Bacillota</taxon>
        <taxon>Clostridia</taxon>
        <taxon>Eubacteriales</taxon>
        <taxon>Oscillospiraceae</taxon>
        <taxon>Ruminococcus</taxon>
    </lineage>
</organism>
<sequence length="157" mass="17019">MSIRSLFEADTTAKKPAVELHGYHKFAAAGYLLGSFTFLGMALMNRHNFAVLTVLLAAAAVIELIMCVKFFAMIKGHTIQQADELARQIMYKAGRLTAFALIIVGGIIELIFAATGASFTIDGSNAACLLFGVCLFTAGLRSLFFVLLDRTDSEEEE</sequence>
<keyword evidence="1" id="KW-0812">Transmembrane</keyword>
<evidence type="ECO:0000313" key="3">
    <source>
        <dbReference type="Proteomes" id="UP000245720"/>
    </source>
</evidence>
<dbReference type="EMBL" id="QGDI01000013">
    <property type="protein sequence ID" value="PWJ10607.1"/>
    <property type="molecule type" value="Genomic_DNA"/>
</dbReference>
<name>A0A315XUQ6_RUMFL</name>
<feature type="transmembrane region" description="Helical" evidence="1">
    <location>
        <begin position="129"/>
        <end position="148"/>
    </location>
</feature>
<protein>
    <submittedName>
        <fullName evidence="2">Uncharacterized protein</fullName>
    </submittedName>
</protein>
<dbReference type="OrthoDB" id="1822968at2"/>
<feature type="transmembrane region" description="Helical" evidence="1">
    <location>
        <begin position="23"/>
        <end position="43"/>
    </location>
</feature>
<feature type="transmembrane region" description="Helical" evidence="1">
    <location>
        <begin position="93"/>
        <end position="117"/>
    </location>
</feature>
<comment type="caution">
    <text evidence="2">The sequence shown here is derived from an EMBL/GenBank/DDBJ whole genome shotgun (WGS) entry which is preliminary data.</text>
</comment>
<evidence type="ECO:0000313" key="2">
    <source>
        <dbReference type="EMBL" id="PWJ10607.1"/>
    </source>
</evidence>
<reference evidence="2 3" key="1">
    <citation type="submission" date="2018-05" db="EMBL/GenBank/DDBJ databases">
        <title>The Hungate 1000. A catalogue of reference genomes from the rumen microbiome.</title>
        <authorList>
            <person name="Kelly W."/>
        </authorList>
    </citation>
    <scope>NUCLEOTIDE SEQUENCE [LARGE SCALE GENOMIC DNA]</scope>
    <source>
        <strain evidence="2 3">SAb67</strain>
    </source>
</reference>
<gene>
    <name evidence="2" type="ORF">IE37_02965</name>
</gene>
<dbReference type="Proteomes" id="UP000245720">
    <property type="component" value="Unassembled WGS sequence"/>
</dbReference>
<dbReference type="AlphaFoldDB" id="A0A315XUQ6"/>
<dbReference type="RefSeq" id="WP_109727656.1">
    <property type="nucleotide sequence ID" value="NZ_QGDI01000013.1"/>
</dbReference>
<keyword evidence="1" id="KW-1133">Transmembrane helix</keyword>
<feature type="transmembrane region" description="Helical" evidence="1">
    <location>
        <begin position="49"/>
        <end position="72"/>
    </location>
</feature>
<accession>A0A315XUQ6</accession>
<keyword evidence="1" id="KW-0472">Membrane</keyword>
<proteinExistence type="predicted"/>
<evidence type="ECO:0000256" key="1">
    <source>
        <dbReference type="SAM" id="Phobius"/>
    </source>
</evidence>